<evidence type="ECO:0000256" key="5">
    <source>
        <dbReference type="SAM" id="MobiDB-lite"/>
    </source>
</evidence>
<reference evidence="7 8" key="1">
    <citation type="journal article" date="2011" name="Proc. Natl. Acad. Sci. U.S.A.">
        <title>Comparative genomics of xylose-fermenting fungi for enhanced biofuel production.</title>
        <authorList>
            <person name="Wohlbach D.J."/>
            <person name="Kuo A."/>
            <person name="Sato T.K."/>
            <person name="Potts K.M."/>
            <person name="Salamov A.A."/>
            <person name="LaButti K.M."/>
            <person name="Sun H."/>
            <person name="Clum A."/>
            <person name="Pangilinan J.L."/>
            <person name="Lindquist E.A."/>
            <person name="Lucas S."/>
            <person name="Lapidus A."/>
            <person name="Jin M."/>
            <person name="Gunawan C."/>
            <person name="Balan V."/>
            <person name="Dale B.E."/>
            <person name="Jeffries T.W."/>
            <person name="Zinkel R."/>
            <person name="Barry K.W."/>
            <person name="Grigoriev I.V."/>
            <person name="Gasch A.P."/>
        </authorList>
    </citation>
    <scope>NUCLEOTIDE SEQUENCE [LARGE SCALE GENOMIC DNA]</scope>
    <source>
        <strain evidence="8">ATCC 10573 / BCRC 21748 / CBS 615 / JCM 9827 / NBRC 10315 / NRRL Y-1498 / VKM Y-70</strain>
    </source>
</reference>
<evidence type="ECO:0000313" key="8">
    <source>
        <dbReference type="Proteomes" id="UP000000707"/>
    </source>
</evidence>
<feature type="region of interest" description="Disordered" evidence="5">
    <location>
        <begin position="84"/>
        <end position="121"/>
    </location>
</feature>
<dbReference type="eggNOG" id="ENOG502SA4F">
    <property type="taxonomic scope" value="Eukaryota"/>
</dbReference>
<keyword evidence="3 4" id="KW-0862">Zinc</keyword>
<evidence type="ECO:0000259" key="6">
    <source>
        <dbReference type="PROSITE" id="PS50103"/>
    </source>
</evidence>
<evidence type="ECO:0000256" key="3">
    <source>
        <dbReference type="ARBA" id="ARBA00022833"/>
    </source>
</evidence>
<dbReference type="Pfam" id="PF18044">
    <property type="entry name" value="zf-CCCH_4"/>
    <property type="match status" value="1"/>
</dbReference>
<dbReference type="KEGG" id="cten:18250235"/>
<dbReference type="InterPro" id="IPR000571">
    <property type="entry name" value="Znf_CCCH"/>
</dbReference>
<gene>
    <name evidence="7" type="ORF">CANTEDRAFT_92841</name>
</gene>
<dbReference type="GO" id="GO:0008270">
    <property type="term" value="F:zinc ion binding"/>
    <property type="evidence" value="ECO:0007669"/>
    <property type="project" value="UniProtKB-KW"/>
</dbReference>
<accession>G3B256</accession>
<dbReference type="Gene3D" id="2.30.30.1190">
    <property type="match status" value="1"/>
</dbReference>
<feature type="region of interest" description="Disordered" evidence="5">
    <location>
        <begin position="1"/>
        <end position="65"/>
    </location>
</feature>
<proteinExistence type="predicted"/>
<organism evidence="8">
    <name type="scientific">Candida tenuis (strain ATCC 10573 / BCRC 21748 / CBS 615 / JCM 9827 / NBRC 10315 / NRRL Y-1498 / VKM Y-70)</name>
    <name type="common">Yeast</name>
    <name type="synonym">Yamadazyma tenuis</name>
    <dbReference type="NCBI Taxonomy" id="590646"/>
    <lineage>
        <taxon>Eukaryota</taxon>
        <taxon>Fungi</taxon>
        <taxon>Dikarya</taxon>
        <taxon>Ascomycota</taxon>
        <taxon>Saccharomycotina</taxon>
        <taxon>Pichiomycetes</taxon>
        <taxon>Debaryomycetaceae</taxon>
        <taxon>Yamadazyma</taxon>
    </lineage>
</organism>
<dbReference type="STRING" id="590646.G3B256"/>
<sequence>MDLFDLPTHLPNEQASSSKPASTSEPGDQTNIESMTVSIESKSATAEGSSHESSASPIYIPGTTIKLETDEDIQKWIAERRKNWPSTKNLERKQQEKHSDKKRKLQEEPSTSSPTTKKPRQICRFYQNNKSCRFGDNCKNMHESETDFKMINNMKVKVPKSFENNYYVKENASENMSLYKMLVKKDQFELENDKFIEFLYYLDKKGLIKHTFNDIPT</sequence>
<evidence type="ECO:0000256" key="4">
    <source>
        <dbReference type="PROSITE-ProRule" id="PRU00723"/>
    </source>
</evidence>
<dbReference type="SMART" id="SM00356">
    <property type="entry name" value="ZnF_C3H1"/>
    <property type="match status" value="1"/>
</dbReference>
<evidence type="ECO:0000313" key="7">
    <source>
        <dbReference type="EMBL" id="EGV64604.1"/>
    </source>
</evidence>
<dbReference type="EMBL" id="GL996515">
    <property type="protein sequence ID" value="EGV64604.1"/>
    <property type="molecule type" value="Genomic_DNA"/>
</dbReference>
<keyword evidence="1 4" id="KW-0479">Metal-binding</keyword>
<feature type="zinc finger region" description="C3H1-type" evidence="4">
    <location>
        <begin position="117"/>
        <end position="145"/>
    </location>
</feature>
<dbReference type="HOGENOM" id="CLU_067614_0_0_1"/>
<dbReference type="InterPro" id="IPR019496">
    <property type="entry name" value="NUFIP1_cons_dom"/>
</dbReference>
<feature type="compositionally biased region" description="Basic and acidic residues" evidence="5">
    <location>
        <begin position="89"/>
        <end position="99"/>
    </location>
</feature>
<dbReference type="InterPro" id="IPR041367">
    <property type="entry name" value="Znf-CCCH_4"/>
</dbReference>
<dbReference type="InterPro" id="IPR036855">
    <property type="entry name" value="Znf_CCCH_sf"/>
</dbReference>
<protein>
    <recommendedName>
        <fullName evidence="6">C3H1-type domain-containing protein</fullName>
    </recommendedName>
</protein>
<dbReference type="GeneID" id="18250235"/>
<dbReference type="PROSITE" id="PS50103">
    <property type="entry name" value="ZF_C3H1"/>
    <property type="match status" value="1"/>
</dbReference>
<dbReference type="AlphaFoldDB" id="G3B256"/>
<keyword evidence="2 4" id="KW-0863">Zinc-finger</keyword>
<dbReference type="OrthoDB" id="260091at2759"/>
<name>G3B256_CANTC</name>
<evidence type="ECO:0000256" key="1">
    <source>
        <dbReference type="ARBA" id="ARBA00022723"/>
    </source>
</evidence>
<dbReference type="Pfam" id="PF10453">
    <property type="entry name" value="NUFIP1"/>
    <property type="match status" value="1"/>
</dbReference>
<dbReference type="Proteomes" id="UP000000707">
    <property type="component" value="Unassembled WGS sequence"/>
</dbReference>
<feature type="domain" description="C3H1-type" evidence="6">
    <location>
        <begin position="117"/>
        <end position="145"/>
    </location>
</feature>
<keyword evidence="8" id="KW-1185">Reference proteome</keyword>
<dbReference type="SUPFAM" id="SSF90229">
    <property type="entry name" value="CCCH zinc finger"/>
    <property type="match status" value="1"/>
</dbReference>
<evidence type="ECO:0000256" key="2">
    <source>
        <dbReference type="ARBA" id="ARBA00022771"/>
    </source>
</evidence>
<feature type="compositionally biased region" description="Polar residues" evidence="5">
    <location>
        <begin position="11"/>
        <end position="56"/>
    </location>
</feature>